<evidence type="ECO:0000313" key="9">
    <source>
        <dbReference type="Proteomes" id="UP000727962"/>
    </source>
</evidence>
<protein>
    <submittedName>
        <fullName evidence="8">Type II toxin-antitoxin system HicA family toxin</fullName>
    </submittedName>
</protein>
<comment type="similarity">
    <text evidence="1">Belongs to the HicA mRNA interferase family.</text>
</comment>
<name>A0A931LRD8_FIMGI</name>
<sequence>MTYREVIQRLRRKGWTLDRQHGSHEVYTHPARKGIVVVAGHQGADVPKGTLNSIKKQAGWK</sequence>
<evidence type="ECO:0000256" key="7">
    <source>
        <dbReference type="ARBA" id="ARBA00023016"/>
    </source>
</evidence>
<keyword evidence="5" id="KW-0378">Hydrolase</keyword>
<keyword evidence="7" id="KW-0346">Stress response</keyword>
<dbReference type="GO" id="GO:0016787">
    <property type="term" value="F:hydrolase activity"/>
    <property type="evidence" value="ECO:0007669"/>
    <property type="project" value="UniProtKB-KW"/>
</dbReference>
<evidence type="ECO:0000313" key="8">
    <source>
        <dbReference type="EMBL" id="MBI1755987.1"/>
    </source>
</evidence>
<keyword evidence="6" id="KW-0694">RNA-binding</keyword>
<dbReference type="InterPro" id="IPR038570">
    <property type="entry name" value="HicA_sf"/>
</dbReference>
<evidence type="ECO:0000256" key="2">
    <source>
        <dbReference type="ARBA" id="ARBA00022649"/>
    </source>
</evidence>
<dbReference type="InterPro" id="IPR012933">
    <property type="entry name" value="HicA_mRNA_interferase"/>
</dbReference>
<comment type="caution">
    <text evidence="8">The sequence shown here is derived from an EMBL/GenBank/DDBJ whole genome shotgun (WGS) entry which is preliminary data.</text>
</comment>
<dbReference type="Gene3D" id="3.30.920.30">
    <property type="entry name" value="Hypothetical protein"/>
    <property type="match status" value="1"/>
</dbReference>
<evidence type="ECO:0000256" key="4">
    <source>
        <dbReference type="ARBA" id="ARBA00022759"/>
    </source>
</evidence>
<dbReference type="Pfam" id="PF07927">
    <property type="entry name" value="HicA_toxin"/>
    <property type="match status" value="1"/>
</dbReference>
<accession>A0A931LRD8</accession>
<organism evidence="8 9">
    <name type="scientific">Fimbriimonas ginsengisoli</name>
    <dbReference type="NCBI Taxonomy" id="1005039"/>
    <lineage>
        <taxon>Bacteria</taxon>
        <taxon>Bacillati</taxon>
        <taxon>Armatimonadota</taxon>
        <taxon>Fimbriimonadia</taxon>
        <taxon>Fimbriimonadales</taxon>
        <taxon>Fimbriimonadaceae</taxon>
        <taxon>Fimbriimonas</taxon>
    </lineage>
</organism>
<gene>
    <name evidence="8" type="ORF">HYR64_02645</name>
</gene>
<dbReference type="GO" id="GO:0004519">
    <property type="term" value="F:endonuclease activity"/>
    <property type="evidence" value="ECO:0007669"/>
    <property type="project" value="UniProtKB-KW"/>
</dbReference>
<keyword evidence="4" id="KW-0255">Endonuclease</keyword>
<keyword evidence="2" id="KW-1277">Toxin-antitoxin system</keyword>
<dbReference type="SUPFAM" id="SSF54786">
    <property type="entry name" value="YcfA/nrd intein domain"/>
    <property type="match status" value="1"/>
</dbReference>
<dbReference type="AlphaFoldDB" id="A0A931LRD8"/>
<evidence type="ECO:0000256" key="1">
    <source>
        <dbReference type="ARBA" id="ARBA00006620"/>
    </source>
</evidence>
<reference evidence="8" key="1">
    <citation type="submission" date="2020-07" db="EMBL/GenBank/DDBJ databases">
        <title>Huge and variable diversity of episymbiotic CPR bacteria and DPANN archaea in groundwater ecosystems.</title>
        <authorList>
            <person name="He C.Y."/>
            <person name="Keren R."/>
            <person name="Whittaker M."/>
            <person name="Farag I.F."/>
            <person name="Doudna J."/>
            <person name="Cate J.H.D."/>
            <person name="Banfield J.F."/>
        </authorList>
    </citation>
    <scope>NUCLEOTIDE SEQUENCE</scope>
    <source>
        <strain evidence="8">NC_groundwater_17_Pr7_B-0.1um_64_12</strain>
    </source>
</reference>
<proteinExistence type="inferred from homology"/>
<evidence type="ECO:0000256" key="3">
    <source>
        <dbReference type="ARBA" id="ARBA00022722"/>
    </source>
</evidence>
<evidence type="ECO:0000256" key="5">
    <source>
        <dbReference type="ARBA" id="ARBA00022801"/>
    </source>
</evidence>
<dbReference type="GO" id="GO:0003729">
    <property type="term" value="F:mRNA binding"/>
    <property type="evidence" value="ECO:0007669"/>
    <property type="project" value="InterPro"/>
</dbReference>
<evidence type="ECO:0000256" key="6">
    <source>
        <dbReference type="ARBA" id="ARBA00022884"/>
    </source>
</evidence>
<dbReference type="EMBL" id="JACOSL010000017">
    <property type="protein sequence ID" value="MBI1755987.1"/>
    <property type="molecule type" value="Genomic_DNA"/>
</dbReference>
<keyword evidence="3" id="KW-0540">Nuclease</keyword>
<dbReference type="Proteomes" id="UP000727962">
    <property type="component" value="Unassembled WGS sequence"/>
</dbReference>